<reference evidence="2 3" key="1">
    <citation type="submission" date="2018-10" db="EMBL/GenBank/DDBJ databases">
        <title>Genomic Encyclopedia of Type Strains, Phase IV (KMG-IV): sequencing the most valuable type-strain genomes for metagenomic binning, comparative biology and taxonomic classification.</title>
        <authorList>
            <person name="Goeker M."/>
        </authorList>
    </citation>
    <scope>NUCLEOTIDE SEQUENCE [LARGE SCALE GENOMIC DNA]</scope>
    <source>
        <strain evidence="2 3">DSM 4734</strain>
    </source>
</reference>
<dbReference type="InterPro" id="IPR016181">
    <property type="entry name" value="Acyl_CoA_acyltransferase"/>
</dbReference>
<evidence type="ECO:0000313" key="2">
    <source>
        <dbReference type="EMBL" id="RKQ96076.1"/>
    </source>
</evidence>
<dbReference type="Pfam" id="PF13527">
    <property type="entry name" value="Acetyltransf_9"/>
    <property type="match status" value="1"/>
</dbReference>
<dbReference type="PANTHER" id="PTHR43617">
    <property type="entry name" value="L-AMINO ACID N-ACETYLTRANSFERASE"/>
    <property type="match status" value="1"/>
</dbReference>
<name>A0A495D2U1_9PROT</name>
<feature type="domain" description="N-acetyltransferase" evidence="1">
    <location>
        <begin position="1"/>
        <end position="149"/>
    </location>
</feature>
<sequence>MQIRAFSPDDETGVDTLLKAAFPGPGEARLVTALRAADADTLELVAEDHGQVVGCVMFSPVTARCDDGSERHGVGLGPVAVIPEHQARGIGVALIEAGISYLTTLGVPWCVVLGEPDYYQRFGFTAAASWNWSWAGDPDGQFAAAFQVRALNGPPPRSGVASLHYHPAFLGV</sequence>
<dbReference type="InterPro" id="IPR050276">
    <property type="entry name" value="MshD_Acetyltransferase"/>
</dbReference>
<organism evidence="2 3">
    <name type="scientific">Maricaulis maris</name>
    <dbReference type="NCBI Taxonomy" id="74318"/>
    <lineage>
        <taxon>Bacteria</taxon>
        <taxon>Pseudomonadati</taxon>
        <taxon>Pseudomonadota</taxon>
        <taxon>Alphaproteobacteria</taxon>
        <taxon>Maricaulales</taxon>
        <taxon>Maricaulaceae</taxon>
        <taxon>Maricaulis</taxon>
    </lineage>
</organism>
<dbReference type="OrthoDB" id="9797178at2"/>
<dbReference type="AlphaFoldDB" id="A0A495D2U1"/>
<dbReference type="Proteomes" id="UP000273675">
    <property type="component" value="Unassembled WGS sequence"/>
</dbReference>
<dbReference type="EMBL" id="RBIM01000005">
    <property type="protein sequence ID" value="RKQ96076.1"/>
    <property type="molecule type" value="Genomic_DNA"/>
</dbReference>
<dbReference type="PROSITE" id="PS51186">
    <property type="entry name" value="GNAT"/>
    <property type="match status" value="1"/>
</dbReference>
<keyword evidence="2" id="KW-0808">Transferase</keyword>
<dbReference type="PANTHER" id="PTHR43617:SF2">
    <property type="entry name" value="UPF0039 PROTEIN SLL0451"/>
    <property type="match status" value="1"/>
</dbReference>
<comment type="caution">
    <text evidence="2">The sequence shown here is derived from an EMBL/GenBank/DDBJ whole genome shotgun (WGS) entry which is preliminary data.</text>
</comment>
<gene>
    <name evidence="2" type="ORF">C7435_2328</name>
</gene>
<evidence type="ECO:0000313" key="3">
    <source>
        <dbReference type="Proteomes" id="UP000273675"/>
    </source>
</evidence>
<dbReference type="RefSeq" id="WP_121211640.1">
    <property type="nucleotide sequence ID" value="NZ_RBIM01000005.1"/>
</dbReference>
<accession>A0A495D2U1</accession>
<proteinExistence type="predicted"/>
<protein>
    <submittedName>
        <fullName evidence="2">Putative acetyltransferase</fullName>
    </submittedName>
</protein>
<dbReference type="Gene3D" id="3.40.630.30">
    <property type="match status" value="1"/>
</dbReference>
<dbReference type="GO" id="GO:0016747">
    <property type="term" value="F:acyltransferase activity, transferring groups other than amino-acyl groups"/>
    <property type="evidence" value="ECO:0007669"/>
    <property type="project" value="InterPro"/>
</dbReference>
<dbReference type="CDD" id="cd04301">
    <property type="entry name" value="NAT_SF"/>
    <property type="match status" value="1"/>
</dbReference>
<dbReference type="SUPFAM" id="SSF55729">
    <property type="entry name" value="Acyl-CoA N-acyltransferases (Nat)"/>
    <property type="match status" value="1"/>
</dbReference>
<dbReference type="InterPro" id="IPR000182">
    <property type="entry name" value="GNAT_dom"/>
</dbReference>
<evidence type="ECO:0000259" key="1">
    <source>
        <dbReference type="PROSITE" id="PS51186"/>
    </source>
</evidence>